<dbReference type="OrthoDB" id="9803111at2"/>
<keyword evidence="6" id="KW-1185">Reference proteome</keyword>
<feature type="region of interest" description="Disordered" evidence="2">
    <location>
        <begin position="638"/>
        <end position="672"/>
    </location>
</feature>
<evidence type="ECO:0000256" key="1">
    <source>
        <dbReference type="ARBA" id="ARBA00007430"/>
    </source>
</evidence>
<dbReference type="PANTHER" id="PTHR43318">
    <property type="entry name" value="UDP-N-ACETYLGLUCOSAMINE 4,6-DEHYDRATASE"/>
    <property type="match status" value="1"/>
</dbReference>
<proteinExistence type="inferred from homology"/>
<name>A0A269XUX9_9PROT</name>
<dbReference type="PANTHER" id="PTHR43318:SF1">
    <property type="entry name" value="POLYSACCHARIDE BIOSYNTHESIS PROTEIN EPSC-RELATED"/>
    <property type="match status" value="1"/>
</dbReference>
<feature type="transmembrane region" description="Helical" evidence="3">
    <location>
        <begin position="53"/>
        <end position="73"/>
    </location>
</feature>
<feature type="transmembrane region" description="Helical" evidence="3">
    <location>
        <begin position="21"/>
        <end position="47"/>
    </location>
</feature>
<dbReference type="Pfam" id="PF02719">
    <property type="entry name" value="Polysacc_synt_2"/>
    <property type="match status" value="1"/>
</dbReference>
<sequence>MVSQRSQLQHHYARFWPLNRIALNILLDGGLAALAAVLACWLAAPYGVQLHPVWFALAGGASLVVGGLPFRLPQQYWRFAGMSDLLGLAGASFSSALLLFAGVVWAGLPLPSVAFPFIYALVLLVLLGGVRVFHRLAHRAGGPRADGQSVLLIGSDTAADLFIQVAERGKHMNVRIAGLVGGHRSQTGHRIRNVPILGHREELARVLAQMNTAGHLPEALVVLDPDCRGRALSQMLDVAAEYGLAVLRPPAMLDMTPAEQVRLQPMQPQDLLNRPQVPLDQAGLDRLINQRSVLVTGVGGTIGSELVRQIARHAPACLVLLDHGEFALWQIDVELAECAPSITRKVVVADVRDAERINAIMAQYKPDLVFHAAALKHVPIVEANPAEGVLTNLHGTRVVADAAARHGAAAMIVISTDKAVNPFNLMGATKRAAEMYCQALDVQARSSGRPKAMRCITVRFGNVLGSTGSVVPLFQRQLERGGPLTVTHPEMRRYFMTVPEAVGLVLQACVRGMSCATGTDMEVLLRQGGIFVLDMGEPVKIVDLARQMVRLAGLKPDEDIAIHFTGLRAGEKLYEELFHGRETSVPTDAPGLLMATPRVVEMDEVRAAVDQITAHARRGDVAATLQALRLLVPEFDHNPNGDVRELAPTGAKSHGAVKDEQIKADGTEQMAP</sequence>
<dbReference type="SUPFAM" id="SSF51735">
    <property type="entry name" value="NAD(P)-binding Rossmann-fold domains"/>
    <property type="match status" value="1"/>
</dbReference>
<keyword evidence="3" id="KW-0472">Membrane</keyword>
<dbReference type="InterPro" id="IPR036291">
    <property type="entry name" value="NAD(P)-bd_dom_sf"/>
</dbReference>
<dbReference type="CDD" id="cd05237">
    <property type="entry name" value="UDP_invert_4-6DH_SDR_e"/>
    <property type="match status" value="1"/>
</dbReference>
<feature type="transmembrane region" description="Helical" evidence="3">
    <location>
        <begin position="85"/>
        <end position="108"/>
    </location>
</feature>
<dbReference type="RefSeq" id="WP_095350266.1">
    <property type="nucleotide sequence ID" value="NZ_JBDNMF010000069.1"/>
</dbReference>
<feature type="compositionally biased region" description="Basic and acidic residues" evidence="2">
    <location>
        <begin position="656"/>
        <end position="666"/>
    </location>
</feature>
<gene>
    <name evidence="5" type="ORF">B8X00_11635</name>
</gene>
<comment type="similarity">
    <text evidence="1">Belongs to the polysaccharide synthase family.</text>
</comment>
<dbReference type="InterPro" id="IPR003869">
    <property type="entry name" value="Polysac_CapD-like"/>
</dbReference>
<evidence type="ECO:0000256" key="2">
    <source>
        <dbReference type="SAM" id="MobiDB-lite"/>
    </source>
</evidence>
<evidence type="ECO:0000313" key="6">
    <source>
        <dbReference type="Proteomes" id="UP000216151"/>
    </source>
</evidence>
<evidence type="ECO:0000259" key="4">
    <source>
        <dbReference type="Pfam" id="PF02719"/>
    </source>
</evidence>
<dbReference type="Proteomes" id="UP000216151">
    <property type="component" value="Unassembled WGS sequence"/>
</dbReference>
<feature type="domain" description="Polysaccharide biosynthesis protein CapD-like" evidence="4">
    <location>
        <begin position="293"/>
        <end position="594"/>
    </location>
</feature>
<dbReference type="AlphaFoldDB" id="A0A269XUX9"/>
<reference evidence="5 6" key="1">
    <citation type="submission" date="2017-04" db="EMBL/GenBank/DDBJ databases">
        <title>Kefir bacterial isolates.</title>
        <authorList>
            <person name="Kim Y."/>
            <person name="Blasche S."/>
            <person name="Patil K.R."/>
        </authorList>
    </citation>
    <scope>NUCLEOTIDE SEQUENCE [LARGE SCALE GENOMIC DNA]</scope>
    <source>
        <strain evidence="5 6">KR</strain>
    </source>
</reference>
<organism evidence="5 6">
    <name type="scientific">Acetobacter fabarum</name>
    <dbReference type="NCBI Taxonomy" id="483199"/>
    <lineage>
        <taxon>Bacteria</taxon>
        <taxon>Pseudomonadati</taxon>
        <taxon>Pseudomonadota</taxon>
        <taxon>Alphaproteobacteria</taxon>
        <taxon>Acetobacterales</taxon>
        <taxon>Acetobacteraceae</taxon>
        <taxon>Acetobacter</taxon>
    </lineage>
</organism>
<keyword evidence="3" id="KW-1133">Transmembrane helix</keyword>
<protein>
    <submittedName>
        <fullName evidence="5">Nucleotide sugar dehydratase</fullName>
    </submittedName>
</protein>
<dbReference type="InterPro" id="IPR051203">
    <property type="entry name" value="Polysaccharide_Synthase-Rel"/>
</dbReference>
<evidence type="ECO:0000313" key="5">
    <source>
        <dbReference type="EMBL" id="PAK77117.1"/>
    </source>
</evidence>
<keyword evidence="3" id="KW-0812">Transmembrane</keyword>
<evidence type="ECO:0000256" key="3">
    <source>
        <dbReference type="SAM" id="Phobius"/>
    </source>
</evidence>
<comment type="caution">
    <text evidence="5">The sequence shown here is derived from an EMBL/GenBank/DDBJ whole genome shotgun (WGS) entry which is preliminary data.</text>
</comment>
<dbReference type="Gene3D" id="3.40.50.720">
    <property type="entry name" value="NAD(P)-binding Rossmann-like Domain"/>
    <property type="match status" value="2"/>
</dbReference>
<feature type="transmembrane region" description="Helical" evidence="3">
    <location>
        <begin position="114"/>
        <end position="134"/>
    </location>
</feature>
<dbReference type="EMBL" id="NCXK01000026">
    <property type="protein sequence ID" value="PAK77117.1"/>
    <property type="molecule type" value="Genomic_DNA"/>
</dbReference>
<accession>A0A269XUX9</accession>